<dbReference type="Proteomes" id="UP000030152">
    <property type="component" value="Unassembled WGS sequence"/>
</dbReference>
<dbReference type="eggNOG" id="ENOG5032YFW">
    <property type="taxonomic scope" value="Bacteria"/>
</dbReference>
<feature type="transmembrane region" description="Helical" evidence="1">
    <location>
        <begin position="81"/>
        <end position="100"/>
    </location>
</feature>
<dbReference type="EMBL" id="JRLX01000008">
    <property type="protein sequence ID" value="KGO86800.1"/>
    <property type="molecule type" value="Genomic_DNA"/>
</dbReference>
<feature type="transmembrane region" description="Helical" evidence="1">
    <location>
        <begin position="12"/>
        <end position="32"/>
    </location>
</feature>
<keyword evidence="3" id="KW-1185">Reference proteome</keyword>
<gene>
    <name evidence="2" type="ORF">Q765_09245</name>
</gene>
<reference evidence="2 3" key="1">
    <citation type="submission" date="2013-09" db="EMBL/GenBank/DDBJ databases">
        <authorList>
            <person name="Zeng Z."/>
            <person name="Chen C."/>
        </authorList>
    </citation>
    <scope>NUCLEOTIDE SEQUENCE [LARGE SCALE GENOMIC DNA]</scope>
    <source>
        <strain evidence="2 3">WB 3.3-2</strain>
    </source>
</reference>
<evidence type="ECO:0000313" key="3">
    <source>
        <dbReference type="Proteomes" id="UP000030152"/>
    </source>
</evidence>
<evidence type="ECO:0000256" key="1">
    <source>
        <dbReference type="SAM" id="Phobius"/>
    </source>
</evidence>
<proteinExistence type="predicted"/>
<name>A0A0A2MES2_9FLAO</name>
<dbReference type="STRING" id="1121895.GCA_000378485_00095"/>
<dbReference type="RefSeq" id="WP_020211220.1">
    <property type="nucleotide sequence ID" value="NZ_JRLX01000008.1"/>
</dbReference>
<keyword evidence="1" id="KW-0472">Membrane</keyword>
<keyword evidence="1" id="KW-1133">Transmembrane helix</keyword>
<evidence type="ECO:0000313" key="2">
    <source>
        <dbReference type="EMBL" id="KGO86800.1"/>
    </source>
</evidence>
<accession>A0A0A2MES2</accession>
<comment type="caution">
    <text evidence="2">The sequence shown here is derived from an EMBL/GenBank/DDBJ whole genome shotgun (WGS) entry which is preliminary data.</text>
</comment>
<dbReference type="OrthoDB" id="886692at2"/>
<organism evidence="2 3">
    <name type="scientific">Flavobacterium rivuli WB 3.3-2 = DSM 21788</name>
    <dbReference type="NCBI Taxonomy" id="1121895"/>
    <lineage>
        <taxon>Bacteria</taxon>
        <taxon>Pseudomonadati</taxon>
        <taxon>Bacteroidota</taxon>
        <taxon>Flavobacteriia</taxon>
        <taxon>Flavobacteriales</taxon>
        <taxon>Flavobacteriaceae</taxon>
        <taxon>Flavobacterium</taxon>
    </lineage>
</organism>
<protein>
    <submittedName>
        <fullName evidence="2">Uncharacterized protein</fullName>
    </submittedName>
</protein>
<feature type="transmembrane region" description="Helical" evidence="1">
    <location>
        <begin position="44"/>
        <end position="61"/>
    </location>
</feature>
<dbReference type="AlphaFoldDB" id="A0A0A2MES2"/>
<sequence>MSANNNNNFPHILSASSTLVGLCFVVLTSLKVNNYKEASYIDECTAIAIMLFMVSSILSYLSMRSNKPSSPAYERVADVVFLSGLISLFIATMMITFTIIQ</sequence>
<keyword evidence="1" id="KW-0812">Transmembrane</keyword>